<feature type="binding site" evidence="7">
    <location>
        <begin position="315"/>
        <end position="319"/>
    </location>
    <ligand>
        <name>ATP</name>
        <dbReference type="ChEBI" id="CHEBI:30616"/>
    </ligand>
</feature>
<name>A0A9P1CB91_9DINO</name>
<comment type="caution">
    <text evidence="7">Lacks conserved residue(s) required for the propagation of feature annotation.</text>
</comment>
<dbReference type="SUPFAM" id="SSF48371">
    <property type="entry name" value="ARM repeat"/>
    <property type="match status" value="1"/>
</dbReference>
<feature type="binding site" evidence="7">
    <location>
        <begin position="139"/>
        <end position="143"/>
    </location>
    <ligand>
        <name>ATP</name>
        <dbReference type="ChEBI" id="CHEBI:30616"/>
    </ligand>
</feature>
<feature type="domain" description="Phosphagen kinase C-terminal" evidence="10">
    <location>
        <begin position="136"/>
        <end position="399"/>
    </location>
</feature>
<dbReference type="PANTHER" id="PTHR11547">
    <property type="entry name" value="ARGININE OR CREATINE KINASE"/>
    <property type="match status" value="1"/>
</dbReference>
<proteinExistence type="inferred from homology"/>
<dbReference type="InterPro" id="IPR014746">
    <property type="entry name" value="Gln_synth/guanido_kin_cat_dom"/>
</dbReference>
<feature type="compositionally biased region" description="Polar residues" evidence="8">
    <location>
        <begin position="1162"/>
        <end position="1173"/>
    </location>
</feature>
<reference evidence="12" key="2">
    <citation type="submission" date="2024-04" db="EMBL/GenBank/DDBJ databases">
        <authorList>
            <person name="Chen Y."/>
            <person name="Shah S."/>
            <person name="Dougan E. K."/>
            <person name="Thang M."/>
            <person name="Chan C."/>
        </authorList>
    </citation>
    <scope>NUCLEOTIDE SEQUENCE [LARGE SCALE GENOMIC DNA]</scope>
</reference>
<keyword evidence="14" id="KW-1185">Reference proteome</keyword>
<protein>
    <submittedName>
        <fullName evidence="13">Arginine kinase</fullName>
    </submittedName>
</protein>
<dbReference type="GO" id="GO:0005615">
    <property type="term" value="C:extracellular space"/>
    <property type="evidence" value="ECO:0007669"/>
    <property type="project" value="TreeGrafter"/>
</dbReference>
<dbReference type="Proteomes" id="UP001152797">
    <property type="component" value="Unassembled WGS sequence"/>
</dbReference>
<dbReference type="InterPro" id="IPR016024">
    <property type="entry name" value="ARM-type_fold"/>
</dbReference>
<dbReference type="EMBL" id="CAMXCT020001221">
    <property type="protein sequence ID" value="CAL1141318.1"/>
    <property type="molecule type" value="Genomic_DNA"/>
</dbReference>
<comment type="similarity">
    <text evidence="1 6">Belongs to the ATP:guanido phosphotransferase family.</text>
</comment>
<keyword evidence="3 7" id="KW-0547">Nucleotide-binding</keyword>
<dbReference type="InterPro" id="IPR022414">
    <property type="entry name" value="ATP-guanido_PTrfase_cat"/>
</dbReference>
<dbReference type="AlphaFoldDB" id="A0A9P1CB91"/>
<evidence type="ECO:0000256" key="4">
    <source>
        <dbReference type="ARBA" id="ARBA00022777"/>
    </source>
</evidence>
<evidence type="ECO:0000256" key="5">
    <source>
        <dbReference type="ARBA" id="ARBA00022840"/>
    </source>
</evidence>
<dbReference type="InterPro" id="IPR000749">
    <property type="entry name" value="ATP-guanido_PTrfase"/>
</dbReference>
<sequence length="1173" mass="128786">MAGSDVRLRVGAVEGGFAADGSDELPDLSKHKSLAAEVLLKRSDLYPKMKDRQTKLGIRLARCIKAAVDTPESSDTCLYAGDEECFEEFAELFDVVIARMHGLLPAGEVKSCRPQRPKTLSPVKPAAKRLEGLGTEIVSVQLRAARNIRGFRFLPAMDRKEKAEVEMLIAKAVRGLAPAVTGVYLPLRQSLSYAPRAGGMDEFEEQRLKAAGLLFDISESDPMIASGTCRDWPHGRGIFTSSDRKMAVWINQQEHLTMMVLGQDLHVAYREMQRALDGLGEILRRRQPGETQAFAWTERLGYLTSDLHGLGCSLEAAVILKLPRLAQMEASHPCSAAGSWRAWAGLMRVQVEPVSALEGRSVEHCFRIYNMDTFNMSDGDVLEAVYEVASRLSIAEHKIQHLSDSDELFPILTSDLSTEEHAKTQSLLSVFSTLVGDEKATQAMVAQLIKANDSKEMQVSAPEEEDINDLKDRVKNAMLSKLNDGSLDEAVENAAHAAGAQYFSDLPPPPPPMEGLEDADDEHVNALVDHRGGRLKEVELAHTEDLSDVRRRAADLLTKAADTGDLGKILTEVKKEMFVELRGKVAHLLSEAADTGQLEKILEDMKSKQDPFELRERAAALLTQAAENGDLERILAEKSKKKEPSLELRQKAANLLTQAAENGDLERILAEKSKKEPSVELRQKAANLLTQAQENAAENGDLERILAEKSKKEPSVELRQKAANLLTQAAENGDLERILAEKSKKEPSLELRQKAANLLTQAQENEPSVELRQKAANLLTQAAENGDLERILAEKSKKEPSVELRQKAANLLMQAAENGDLERILAEKSKKEPSMELRQKAANLLTQAAETGDLERILAEKSKKAKSQELRQKAANMLVQAAADGSLEQILEQKSRQDAASSFQDDIAGIRQAARESLLEAAQNGSLEKVVSDLKSGKDTTISTRQQVAQLLNQAAETGELQAVLREVHQKGETDRLQVQQMLLEASETGKLEEALEQIYGKETLRDVQKRTADLLAEAAANGDLEKVLGDIRKSEEAEWLRTRITKTLVEACDNGLLAQVLAELKGAVMAVMAVMGQSQWFHTGCSSASFSASATLEPAAISWNVADTDLADVLRKRMARAMQQAVEDGNLELALRSVLEERTAEGHQAPTETVDELRTMSRAQSDLSSCPS</sequence>
<dbReference type="EMBL" id="CAMXCT030001221">
    <property type="protein sequence ID" value="CAL4775255.1"/>
    <property type="molecule type" value="Genomic_DNA"/>
</dbReference>
<dbReference type="SUPFAM" id="SSF55931">
    <property type="entry name" value="Glutamine synthetase/guanido kinase"/>
    <property type="match status" value="1"/>
</dbReference>
<dbReference type="PROSITE" id="PS51509">
    <property type="entry name" value="PHOSPHAGEN_KINASE_N"/>
    <property type="match status" value="1"/>
</dbReference>
<comment type="caution">
    <text evidence="11">The sequence shown here is derived from an EMBL/GenBank/DDBJ whole genome shotgun (WGS) entry which is preliminary data.</text>
</comment>
<feature type="domain" description="Phosphagen kinase N-terminal" evidence="9">
    <location>
        <begin position="17"/>
        <end position="102"/>
    </location>
</feature>
<keyword evidence="4 7" id="KW-0418">Kinase</keyword>
<evidence type="ECO:0000259" key="10">
    <source>
        <dbReference type="PROSITE" id="PS51510"/>
    </source>
</evidence>
<dbReference type="EMBL" id="CAMXCT010001221">
    <property type="protein sequence ID" value="CAI3987943.1"/>
    <property type="molecule type" value="Genomic_DNA"/>
</dbReference>
<evidence type="ECO:0000256" key="2">
    <source>
        <dbReference type="ARBA" id="ARBA00022679"/>
    </source>
</evidence>
<evidence type="ECO:0000313" key="14">
    <source>
        <dbReference type="Proteomes" id="UP001152797"/>
    </source>
</evidence>
<dbReference type="GO" id="GO:0004111">
    <property type="term" value="F:creatine kinase activity"/>
    <property type="evidence" value="ECO:0007669"/>
    <property type="project" value="InterPro"/>
</dbReference>
<evidence type="ECO:0000256" key="6">
    <source>
        <dbReference type="PROSITE-ProRule" id="PRU00842"/>
    </source>
</evidence>
<dbReference type="Pfam" id="PF00217">
    <property type="entry name" value="ATP-gua_Ptrans"/>
    <property type="match status" value="1"/>
</dbReference>
<organism evidence="11">
    <name type="scientific">Cladocopium goreaui</name>
    <dbReference type="NCBI Taxonomy" id="2562237"/>
    <lineage>
        <taxon>Eukaryota</taxon>
        <taxon>Sar</taxon>
        <taxon>Alveolata</taxon>
        <taxon>Dinophyceae</taxon>
        <taxon>Suessiales</taxon>
        <taxon>Symbiodiniaceae</taxon>
        <taxon>Cladocopium</taxon>
    </lineage>
</organism>
<evidence type="ECO:0000256" key="3">
    <source>
        <dbReference type="ARBA" id="ARBA00022741"/>
    </source>
</evidence>
<dbReference type="OrthoDB" id="430219at2759"/>
<evidence type="ECO:0000313" key="12">
    <source>
        <dbReference type="EMBL" id="CAL1141318.1"/>
    </source>
</evidence>
<gene>
    <name evidence="11" type="ORF">C1SCF055_LOCUS15179</name>
</gene>
<dbReference type="Pfam" id="PF02807">
    <property type="entry name" value="ATP-gua_PtransN"/>
    <property type="match status" value="1"/>
</dbReference>
<dbReference type="Gene3D" id="1.10.135.10">
    <property type="entry name" value="ATP:guanido phosphotransferase, N-terminal domain"/>
    <property type="match status" value="1"/>
</dbReference>
<dbReference type="GO" id="GO:0046314">
    <property type="term" value="P:phosphocreatine biosynthetic process"/>
    <property type="evidence" value="ECO:0007669"/>
    <property type="project" value="InterPro"/>
</dbReference>
<reference evidence="11" key="1">
    <citation type="submission" date="2022-10" db="EMBL/GenBank/DDBJ databases">
        <authorList>
            <person name="Chen Y."/>
            <person name="Dougan E. K."/>
            <person name="Chan C."/>
            <person name="Rhodes N."/>
            <person name="Thang M."/>
        </authorList>
    </citation>
    <scope>NUCLEOTIDE SEQUENCE</scope>
</reference>
<dbReference type="Gene3D" id="3.30.590.10">
    <property type="entry name" value="Glutamine synthetase/guanido kinase, catalytic domain"/>
    <property type="match status" value="1"/>
</dbReference>
<evidence type="ECO:0000259" key="9">
    <source>
        <dbReference type="PROSITE" id="PS51509"/>
    </source>
</evidence>
<evidence type="ECO:0000256" key="7">
    <source>
        <dbReference type="PROSITE-ProRule" id="PRU00843"/>
    </source>
</evidence>
<dbReference type="PROSITE" id="PS51510">
    <property type="entry name" value="PHOSPHAGEN_KINASE_C"/>
    <property type="match status" value="1"/>
</dbReference>
<dbReference type="GO" id="GO:0005524">
    <property type="term" value="F:ATP binding"/>
    <property type="evidence" value="ECO:0007669"/>
    <property type="project" value="UniProtKB-UniRule"/>
</dbReference>
<feature type="region of interest" description="Disordered" evidence="8">
    <location>
        <begin position="1143"/>
        <end position="1173"/>
    </location>
</feature>
<keyword evidence="5 7" id="KW-0067">ATP-binding</keyword>
<evidence type="ECO:0000313" key="11">
    <source>
        <dbReference type="EMBL" id="CAI3987943.1"/>
    </source>
</evidence>
<evidence type="ECO:0000256" key="8">
    <source>
        <dbReference type="SAM" id="MobiDB-lite"/>
    </source>
</evidence>
<dbReference type="InterPro" id="IPR022413">
    <property type="entry name" value="ATP-guanido_PTrfase_N"/>
</dbReference>
<dbReference type="InterPro" id="IPR036802">
    <property type="entry name" value="ATP-guanido_PTrfase_N_sf"/>
</dbReference>
<dbReference type="SUPFAM" id="SSF48034">
    <property type="entry name" value="Guanido kinase N-terminal domain"/>
    <property type="match status" value="1"/>
</dbReference>
<dbReference type="PANTHER" id="PTHR11547:SF38">
    <property type="entry name" value="ARGININE KINASE 1-RELATED"/>
    <property type="match status" value="1"/>
</dbReference>
<keyword evidence="2 7" id="KW-0808">Transferase</keyword>
<evidence type="ECO:0000313" key="13">
    <source>
        <dbReference type="EMBL" id="CAL4775255.1"/>
    </source>
</evidence>
<evidence type="ECO:0000256" key="1">
    <source>
        <dbReference type="ARBA" id="ARBA00006798"/>
    </source>
</evidence>
<accession>A0A9P1CB91</accession>
<feature type="binding site" evidence="7">
    <location>
        <begin position="352"/>
        <end position="357"/>
    </location>
    <ligand>
        <name>ATP</name>
        <dbReference type="ChEBI" id="CHEBI:30616"/>
    </ligand>
</feature>